<organism evidence="7 8">
    <name type="scientific">Strongylocentrotus purpuratus</name>
    <name type="common">Purple sea urchin</name>
    <dbReference type="NCBI Taxonomy" id="7668"/>
    <lineage>
        <taxon>Eukaryota</taxon>
        <taxon>Metazoa</taxon>
        <taxon>Echinodermata</taxon>
        <taxon>Eleutherozoa</taxon>
        <taxon>Echinozoa</taxon>
        <taxon>Echinoidea</taxon>
        <taxon>Euechinoidea</taxon>
        <taxon>Echinacea</taxon>
        <taxon>Camarodonta</taxon>
        <taxon>Echinidea</taxon>
        <taxon>Strongylocentrotidae</taxon>
        <taxon>Strongylocentrotus</taxon>
    </lineage>
</organism>
<dbReference type="GO" id="GO:0007030">
    <property type="term" value="P:Golgi organization"/>
    <property type="evidence" value="ECO:0000318"/>
    <property type="project" value="GO_Central"/>
</dbReference>
<comment type="subcellular location">
    <subcellularLocation>
        <location evidence="1">Golgi apparatus</location>
    </subcellularLocation>
</comment>
<feature type="coiled-coil region" evidence="4">
    <location>
        <begin position="691"/>
        <end position="770"/>
    </location>
</feature>
<evidence type="ECO:0000259" key="6">
    <source>
        <dbReference type="PROSITE" id="PS50913"/>
    </source>
</evidence>
<dbReference type="OMA" id="RHIAQIS"/>
<sequence length="2533" mass="285976">MAWFGGNLKNLTENLTGQLSNVATSAASFTRDVIAEGTEEVADQSTELQISEDKVRRCETAIVALRAENERLGTINAELEEKAEASELQINSISSQYRSVLMEKEDQVNSLIQKQNDMQTLHHSMLSTAGDGGGMTAATSTSSLSGSAIMADSHDFDDVIWSQQEINRLSNEVGRLRAECSHWKEMAAGKQNGEKPVFQIGDDSSQVEMAELKARIKSLEEKLRHKEDASQHELSAIQDSHSHKLKTLTKKHKTDVEDYERKIESLEKMVGYSSSDGGMDDGNDLQKRVLELEELLHETRQQVGQLEESNYQLEKENTRLTESDRDNTRLVQTLRRKVDILDKDRSRLEREVKGHSGSAAGDGDVVANLKKDNEELKLEVEHLMKVVNRQETELEVLLGSHEQASTSAMLDDIHNAGRKFSTEEALRRSKLLKEKQEIVDKMITAGQKVRSKRTSSKPPQKLFNRTMSDIKNTVTTLEAATLEISDQAAEIVSEIGCSQHQEITADFVSSLEKENDLLKHHVSRLQNEIDELNQSCETLADDKQTCEALITNLNQKVKELSGQDPQGSEQRPSDPSQSESELTLVTGESDLDSLPQGGVEDGVQVRRHISYRRPQSPTDSSVASDLSSSVREGWTSETELSSDGGFLTEGKQSLLENSDAVSFDGEYDDSIMFAGIKEKFPEAADAFKQQLNQFEMVRADWEMEKQALEEVVIRMRDQLKEKDRILQDMTAEKGLMAVHKEHSEDLEEKVKTLQDNNASLLKEKETAKRVNVSKTEEMVEKLKRIEGEKSDRDASISQITKAKDDLENRLHEVESRYSAIEEDVETSRGDMEQELNRTRDEKEQLETDLNQLDAQHQTALEQIIASRDNLIQEIKEKESQIIDVNDKLAKQSAELEQSAADKAALEDEMEEMREDLSTSRADLLDSEQMKQEQAVAMTTLRTKLQAMQDEHNESLKEFDEFRRESQLNGGGLAASKQEVEKQRQADETDLPSREALQSQILDLTEKLQSLQSKEQSGVSPTESVAYLEHELSRTHHEIEELNKSIDERDAKLQEMNSNHSEHSKRLEQKAAEVTALETENERIQEEVKSRDEVLTRSHSELMKLQADLAAIKSGAERRENAQEQERTLAEQLQKTCDGLSVELNSKKELLESVIESKKELEDLIEQKEEDVRALADENTHYFKNVEKSKDKIGELTAKVKEMENVERQLQETKENFEILTGELERTKSELSKMSSSGEEYLETTHTLEEEVNNLKKNLAQHRESTGVEKESLQTKEDELTEELKESTQKISELNEELHAAELELSGVQAEVESVKMTLAAQDTQLSESNERINVKEAEISHLKSQIESLRDQSKVNETSANAVDQLQTDLIEKSAIINELQKELEVSRAGLESQLQTFQESIQNKDNEISRLDSSLTQLRNQKKSLDESLVEYESQIEDLQRTNLQKDEDVNRLREEVGNITTQLQQPAKQPLQNGEMNISVSERIEDALPPSSPFSKSPTGVFQGQDGSISDNEKHYEKIIQEREKEISMLQHERQSLLTSLNEKSTSTMGNSVLVDLHKNQMKVKTLESERHQMMTVLNEKTREASNLKNEVHKLVKVISAQKSALEKAQEDVKELHNASRGPRDDMQKEALHNLSRIIQDKDLEIEALKQKNTSLLEVLQSEAPSNSSQISGVLSESEKLQKENTVLKEERDQLVVSIHQKHQESLAYYEEVQRLVGIVNGEVQKHSDLEKHHGALQSKMDELTESMNQSKLELNESFRVTGSLEEELETQKQLVGELENQVQLLDDSGTEMTKRMEELEKLEARKANELGEKENELAHLQHTLDELKTRQEPIIEETVVKAEMAPVQLSAPPVQYEQKMLEKDAEIADLRSRLQSQQVTPQVSEDMVSVTEHDGELASVKEQLESQGHALLEMDGLVKDRSMELEQKKLEIATLRQQIDQQDQAILDQNTTLQKHTNDLQQLHVDLKAKTEEANTLRHHTQQISMRLQAVEQELARAHQEITNQQHMVLNKDGELRQLQDLMSRMSAEVREKDFELTALRDKCKTLAKLVDDKDTDVQGEVRRLLGEAEAMQTQAQRFQQERDQAMMALEKCQRDLLLLQEEAAMRGGNEQKLMRELERLRNHLIQMEDTYTQEALQAEEREKELRNRLSMAEEHAHSSSSAVQSVSKEASAQIDSLQDQLGAMNEQKDHALMQLSMVQSESEEYILSLGNLQMVLEQFQQEKEASIAAEVEVYELKAREKQRIAADLLKQNVDLQERLSSAQESLDIASRLSEQLDKKEEAMERLRAEMYKKEEILEEFQRRFDEVSSSSETKVDQPLVKNLFMNYLSAPQAKKQEMIKVITNVLNFSPEDMHKAGLGSGAGGWLSGFFNRSPHPTPPATPTKANVSFSQQFVQFLESESTPKRSPRLPVDEMSQDRHHHPAFNPFSAPVPQQSPFIQPGSPGSGVGTPKGPGAAHPFLKATGQPATPIGALQPVIASAGVSAGNPLGAAAHSFPSMPAFTPVPVREGATPGRGSPRGQAAVLGDILQ</sequence>
<feature type="domain" description="GRIP" evidence="6">
    <location>
        <begin position="2314"/>
        <end position="2363"/>
    </location>
</feature>
<keyword evidence="2" id="KW-0333">Golgi apparatus</keyword>
<feature type="coiled-coil region" evidence="4">
    <location>
        <begin position="1573"/>
        <end position="1693"/>
    </location>
</feature>
<dbReference type="RefSeq" id="XP_030844176.1">
    <property type="nucleotide sequence ID" value="XM_030988316.1"/>
</dbReference>
<protein>
    <recommendedName>
        <fullName evidence="6">GRIP domain-containing protein</fullName>
    </recommendedName>
</protein>
<dbReference type="InterPro" id="IPR019459">
    <property type="entry name" value="GRAB"/>
</dbReference>
<feature type="compositionally biased region" description="Low complexity" evidence="5">
    <location>
        <begin position="616"/>
        <end position="630"/>
    </location>
</feature>
<feature type="region of interest" description="Disordered" evidence="5">
    <location>
        <begin position="559"/>
        <end position="582"/>
    </location>
</feature>
<feature type="compositionally biased region" description="Basic and acidic residues" evidence="5">
    <location>
        <begin position="1059"/>
        <end position="1069"/>
    </location>
</feature>
<dbReference type="GeneID" id="574867"/>
<evidence type="ECO:0000256" key="2">
    <source>
        <dbReference type="ARBA" id="ARBA00023034"/>
    </source>
</evidence>
<feature type="coiled-coil region" evidence="4">
    <location>
        <begin position="1921"/>
        <end position="2011"/>
    </location>
</feature>
<feature type="region of interest" description="Disordered" evidence="5">
    <location>
        <begin position="2508"/>
        <end position="2533"/>
    </location>
</feature>
<name>A0A7M7P007_STRPU</name>
<feature type="region of interest" description="Disordered" evidence="5">
    <location>
        <begin position="2441"/>
        <end position="2467"/>
    </location>
</feature>
<dbReference type="GO" id="GO:0031267">
    <property type="term" value="F:small GTPase binding"/>
    <property type="evidence" value="ECO:0000318"/>
    <property type="project" value="GO_Central"/>
</dbReference>
<feature type="coiled-coil region" evidence="4">
    <location>
        <begin position="2065"/>
        <end position="2198"/>
    </location>
</feature>
<feature type="region of interest" description="Disordered" evidence="5">
    <location>
        <begin position="226"/>
        <end position="251"/>
    </location>
</feature>
<evidence type="ECO:0000256" key="4">
    <source>
        <dbReference type="SAM" id="Coils"/>
    </source>
</evidence>
<feature type="coiled-coil region" evidence="4">
    <location>
        <begin position="2242"/>
        <end position="2307"/>
    </location>
</feature>
<dbReference type="InterPro" id="IPR000237">
    <property type="entry name" value="GRIP_dom"/>
</dbReference>
<reference evidence="8" key="1">
    <citation type="submission" date="2015-02" db="EMBL/GenBank/DDBJ databases">
        <title>Genome sequencing for Strongylocentrotus purpuratus.</title>
        <authorList>
            <person name="Murali S."/>
            <person name="Liu Y."/>
            <person name="Vee V."/>
            <person name="English A."/>
            <person name="Wang M."/>
            <person name="Skinner E."/>
            <person name="Han Y."/>
            <person name="Muzny D.M."/>
            <person name="Worley K.C."/>
            <person name="Gibbs R.A."/>
        </authorList>
    </citation>
    <scope>NUCLEOTIDE SEQUENCE</scope>
</reference>
<feature type="coiled-coil region" evidence="4">
    <location>
        <begin position="48"/>
        <end position="96"/>
    </location>
</feature>
<feature type="region of interest" description="Disordered" evidence="5">
    <location>
        <begin position="609"/>
        <end position="647"/>
    </location>
</feature>
<dbReference type="InParanoid" id="A0A7M7P007"/>
<dbReference type="GO" id="GO:0006888">
    <property type="term" value="P:endoplasmic reticulum to Golgi vesicle-mediated transport"/>
    <property type="evidence" value="ECO:0000318"/>
    <property type="project" value="GO_Central"/>
</dbReference>
<feature type="coiled-coil region" evidence="4">
    <location>
        <begin position="1129"/>
        <end position="1457"/>
    </location>
</feature>
<keyword evidence="3 4" id="KW-0175">Coiled coil</keyword>
<feature type="compositionally biased region" description="Polar residues" evidence="5">
    <location>
        <begin position="563"/>
        <end position="582"/>
    </location>
</feature>
<feature type="coiled-coil region" evidence="4">
    <location>
        <begin position="1764"/>
        <end position="1833"/>
    </location>
</feature>
<evidence type="ECO:0000256" key="1">
    <source>
        <dbReference type="ARBA" id="ARBA00004555"/>
    </source>
</evidence>
<evidence type="ECO:0000256" key="5">
    <source>
        <dbReference type="SAM" id="MobiDB-lite"/>
    </source>
</evidence>
<evidence type="ECO:0000256" key="3">
    <source>
        <dbReference type="ARBA" id="ARBA00023054"/>
    </source>
</evidence>
<accession>A0A7M7P007</accession>
<feature type="region of interest" description="Disordered" evidence="5">
    <location>
        <begin position="1007"/>
        <end position="1030"/>
    </location>
</feature>
<dbReference type="Proteomes" id="UP000007110">
    <property type="component" value="Unassembled WGS sequence"/>
</dbReference>
<keyword evidence="8" id="KW-1185">Reference proteome</keyword>
<evidence type="ECO:0000313" key="8">
    <source>
        <dbReference type="Proteomes" id="UP000007110"/>
    </source>
</evidence>
<feature type="region of interest" description="Disordered" evidence="5">
    <location>
        <begin position="2402"/>
        <end position="2425"/>
    </location>
</feature>
<dbReference type="PANTHER" id="PTHR18921">
    <property type="entry name" value="MYOSIN HEAVY CHAIN - RELATED"/>
    <property type="match status" value="1"/>
</dbReference>
<dbReference type="PANTHER" id="PTHR18921:SF2">
    <property type="entry name" value="THYROID RECEPTOR-INTERACTING PROTEIN 11"/>
    <property type="match status" value="1"/>
</dbReference>
<proteinExistence type="predicted"/>
<reference evidence="7" key="2">
    <citation type="submission" date="2021-01" db="UniProtKB">
        <authorList>
            <consortium name="EnsemblMetazoa"/>
        </authorList>
    </citation>
    <scope>IDENTIFICATION</scope>
</reference>
<dbReference type="GO" id="GO:0005794">
    <property type="term" value="C:Golgi apparatus"/>
    <property type="evidence" value="ECO:0000318"/>
    <property type="project" value="GO_Central"/>
</dbReference>
<dbReference type="Pfam" id="PF10375">
    <property type="entry name" value="GRAB"/>
    <property type="match status" value="1"/>
</dbReference>
<feature type="region of interest" description="Disordered" evidence="5">
    <location>
        <begin position="962"/>
        <end position="995"/>
    </location>
</feature>
<dbReference type="KEGG" id="spu:574867"/>
<dbReference type="OrthoDB" id="425925at2759"/>
<evidence type="ECO:0000313" key="7">
    <source>
        <dbReference type="EnsemblMetazoa" id="XP_030844176"/>
    </source>
</evidence>
<feature type="region of interest" description="Disordered" evidence="5">
    <location>
        <begin position="1491"/>
        <end position="1512"/>
    </location>
</feature>
<feature type="compositionally biased region" description="Basic and acidic residues" evidence="5">
    <location>
        <begin position="977"/>
        <end position="992"/>
    </location>
</feature>
<feature type="compositionally biased region" description="Polar residues" evidence="5">
    <location>
        <begin position="1007"/>
        <end position="1022"/>
    </location>
</feature>
<feature type="region of interest" description="Disordered" evidence="5">
    <location>
        <begin position="1047"/>
        <end position="1069"/>
    </location>
</feature>
<dbReference type="PROSITE" id="PS50913">
    <property type="entry name" value="GRIP"/>
    <property type="match status" value="1"/>
</dbReference>
<feature type="compositionally biased region" description="Polar residues" evidence="5">
    <location>
        <begin position="1495"/>
        <end position="1512"/>
    </location>
</feature>
<dbReference type="EnsemblMetazoa" id="XM_030988316">
    <property type="protein sequence ID" value="XP_030844176"/>
    <property type="gene ID" value="LOC574867"/>
</dbReference>